<sequence length="889" mass="103007">MVNLRLNTDTLSTEEIKDLRKKHLDQLLNQGPSPNEYHGLDLSVENQSAQDMQNYLITKSNSAEMMHAKILHLSAMQELDKGFVQVIQIHGYIKFDETKLLKVRLRDFMAQNQASFINRLVKYASEFCYTQSEYAPILQWSNMMAMYKEYEWQKAFNNTLLASPDKEVELNAGLIMLLPNPSPKAVSRVFNIIAKQDKLPPCFEFLAKRSFQFVSSSAFHKNDMEPVARMYLSDIFNICYKWKAENRKSSKASENAQSMFTTRTLGIANKAFGIIQESDDNAAQGLLDNPLFPVTNPSSLFIEYFLQYIKLGLSTFDKGDKLIAWNYYYDDRWCGYDRMDLFGEKDTFKLSETFNWCEDFKFAGVIKQHPHHENLILTSKSDDLVQHFAISLSFAGCFKHMINLFNSYKKRMQTLHGYLCLHLCYMYSCAKEGMAEEGLLTWIHIMETAVKNNLLKTLTFPPNCFPLPSFVEMKHVGQFACRLLRNCLWTHAMKNGTESWKKYGLIILHLCDALEDSFLNHNMIRIMFQKISLEDMPLLIRPVLTKCLRHHHSYWDCLNIAKSRGYEIPESILQLNLLPAPKPEYKETPGFLMVYKKLRRLNEIFYEVVTDLPRIVFKDVKEETLKETEHLTTEKKELIKEIVTYQVEKARKEEEKRQKIIRREEKRKRRILEGTYNQPSKKSRKHRRENEEENVHKVYDFGTTDDYSTELNSNDDAANTSMMFEDDYNSFDNTFNSDNSYGESCLAENGVGQNCSMSEEEPSSDILENGDLDAVYNPHVEIKQELIEEETPNDSREDEEMEEDAPVLEPEEQSEETSFSSIPDSTVTDDEEHVLEHQEGEVESLPVEAHFVEAEEAAEATNQEQLAEDSTGNGSSELLAAEDIKMETE</sequence>
<accession>A0A1I7USD3</accession>
<proteinExistence type="predicted"/>
<evidence type="ECO:0000256" key="1">
    <source>
        <dbReference type="SAM" id="Coils"/>
    </source>
</evidence>
<feature type="region of interest" description="Disordered" evidence="2">
    <location>
        <begin position="785"/>
        <end position="889"/>
    </location>
</feature>
<keyword evidence="1" id="KW-0175">Coiled coil</keyword>
<dbReference type="Proteomes" id="UP000095282">
    <property type="component" value="Unplaced"/>
</dbReference>
<protein>
    <submittedName>
        <fullName evidence="4">Ectopic P granules protein 5 homolog</fullName>
    </submittedName>
</protein>
<dbReference type="eggNOG" id="ENOG502TM7V">
    <property type="taxonomic scope" value="Eukaryota"/>
</dbReference>
<keyword evidence="3" id="KW-1185">Reference proteome</keyword>
<feature type="region of interest" description="Disordered" evidence="2">
    <location>
        <begin position="671"/>
        <end position="692"/>
    </location>
</feature>
<feature type="region of interest" description="Disordered" evidence="2">
    <location>
        <begin position="752"/>
        <end position="771"/>
    </location>
</feature>
<reference evidence="4" key="1">
    <citation type="submission" date="2016-11" db="UniProtKB">
        <authorList>
            <consortium name="WormBaseParasite"/>
        </authorList>
    </citation>
    <scope>IDENTIFICATION</scope>
</reference>
<feature type="compositionally biased region" description="Acidic residues" evidence="2">
    <location>
        <begin position="758"/>
        <end position="771"/>
    </location>
</feature>
<feature type="coiled-coil region" evidence="1">
    <location>
        <begin position="621"/>
        <end position="667"/>
    </location>
</feature>
<evidence type="ECO:0000313" key="3">
    <source>
        <dbReference type="Proteomes" id="UP000095282"/>
    </source>
</evidence>
<name>A0A1I7USD3_9PELO</name>
<feature type="compositionally biased region" description="Polar residues" evidence="2">
    <location>
        <begin position="816"/>
        <end position="826"/>
    </location>
</feature>
<dbReference type="STRING" id="1561998.A0A1I7USD3"/>
<evidence type="ECO:0000313" key="4">
    <source>
        <dbReference type="WBParaSite" id="Csp11.Scaffold630.g18864.t1"/>
    </source>
</evidence>
<organism evidence="3 4">
    <name type="scientific">Caenorhabditis tropicalis</name>
    <dbReference type="NCBI Taxonomy" id="1561998"/>
    <lineage>
        <taxon>Eukaryota</taxon>
        <taxon>Metazoa</taxon>
        <taxon>Ecdysozoa</taxon>
        <taxon>Nematoda</taxon>
        <taxon>Chromadorea</taxon>
        <taxon>Rhabditida</taxon>
        <taxon>Rhabditina</taxon>
        <taxon>Rhabditomorpha</taxon>
        <taxon>Rhabditoidea</taxon>
        <taxon>Rhabditidae</taxon>
        <taxon>Peloderinae</taxon>
        <taxon>Caenorhabditis</taxon>
    </lineage>
</organism>
<dbReference type="AlphaFoldDB" id="A0A1I7USD3"/>
<evidence type="ECO:0000256" key="2">
    <source>
        <dbReference type="SAM" id="MobiDB-lite"/>
    </source>
</evidence>
<dbReference type="WBParaSite" id="Csp11.Scaffold630.g18864.t1">
    <property type="protein sequence ID" value="Csp11.Scaffold630.g18864.t1"/>
    <property type="gene ID" value="Csp11.Scaffold630.g18864"/>
</dbReference>
<feature type="compositionally biased region" description="Acidic residues" evidence="2">
    <location>
        <begin position="787"/>
        <end position="815"/>
    </location>
</feature>